<evidence type="ECO:0000256" key="2">
    <source>
        <dbReference type="ARBA" id="ARBA00008440"/>
    </source>
</evidence>
<evidence type="ECO:0000256" key="9">
    <source>
        <dbReference type="ARBA" id="ARBA00023136"/>
    </source>
</evidence>
<feature type="transmembrane region" description="Helical" evidence="10">
    <location>
        <begin position="187"/>
        <end position="211"/>
    </location>
</feature>
<dbReference type="EMBL" id="JALJOU010000119">
    <property type="protein sequence ID" value="KAK9819477.1"/>
    <property type="molecule type" value="Genomic_DNA"/>
</dbReference>
<comment type="subcellular location">
    <subcellularLocation>
        <location evidence="1 10">Membrane</location>
        <topology evidence="1 10">Multi-pass membrane protein</topology>
    </subcellularLocation>
</comment>
<reference evidence="14 15" key="1">
    <citation type="journal article" date="2024" name="Nat. Commun.">
        <title>Phylogenomics reveals the evolutionary origins of lichenization in chlorophyte algae.</title>
        <authorList>
            <person name="Puginier C."/>
            <person name="Libourel C."/>
            <person name="Otte J."/>
            <person name="Skaloud P."/>
            <person name="Haon M."/>
            <person name="Grisel S."/>
            <person name="Petersen M."/>
            <person name="Berrin J.G."/>
            <person name="Delaux P.M."/>
            <person name="Dal Grande F."/>
            <person name="Keller J."/>
        </authorList>
    </citation>
    <scope>NUCLEOTIDE SEQUENCE [LARGE SCALE GENOMIC DNA]</scope>
    <source>
        <strain evidence="14 15">SAG 245.80</strain>
    </source>
</reference>
<feature type="domain" description="K+ potassium transporter C-terminal" evidence="13">
    <location>
        <begin position="595"/>
        <end position="672"/>
    </location>
</feature>
<comment type="caution">
    <text evidence="10">Lacks conserved residue(s) required for the propagation of feature annotation.</text>
</comment>
<evidence type="ECO:0000313" key="14">
    <source>
        <dbReference type="EMBL" id="KAK9819477.1"/>
    </source>
</evidence>
<organism evidence="14 15">
    <name type="scientific">Elliptochloris bilobata</name>
    <dbReference type="NCBI Taxonomy" id="381761"/>
    <lineage>
        <taxon>Eukaryota</taxon>
        <taxon>Viridiplantae</taxon>
        <taxon>Chlorophyta</taxon>
        <taxon>core chlorophytes</taxon>
        <taxon>Trebouxiophyceae</taxon>
        <taxon>Trebouxiophyceae incertae sedis</taxon>
        <taxon>Elliptochloris clade</taxon>
        <taxon>Elliptochloris</taxon>
    </lineage>
</organism>
<evidence type="ECO:0000313" key="15">
    <source>
        <dbReference type="Proteomes" id="UP001445335"/>
    </source>
</evidence>
<protein>
    <recommendedName>
        <fullName evidence="10">Potassium transporter</fullName>
    </recommendedName>
</protein>
<name>A0AAW1QDJ4_9CHLO</name>
<feature type="transmembrane region" description="Helical" evidence="10">
    <location>
        <begin position="108"/>
        <end position="126"/>
    </location>
</feature>
<evidence type="ECO:0000256" key="8">
    <source>
        <dbReference type="ARBA" id="ARBA00023065"/>
    </source>
</evidence>
<gene>
    <name evidence="14" type="ORF">WJX81_000858</name>
</gene>
<keyword evidence="15" id="KW-1185">Reference proteome</keyword>
<keyword evidence="8 10" id="KW-0406">Ion transport</keyword>
<feature type="domain" description="K+ potassium transporter integral membrane" evidence="12">
    <location>
        <begin position="65"/>
        <end position="563"/>
    </location>
</feature>
<feature type="transmembrane region" description="Helical" evidence="10">
    <location>
        <begin position="308"/>
        <end position="326"/>
    </location>
</feature>
<dbReference type="GO" id="GO:0016020">
    <property type="term" value="C:membrane"/>
    <property type="evidence" value="ECO:0007669"/>
    <property type="project" value="UniProtKB-SubCell"/>
</dbReference>
<accession>A0AAW1QDJ4</accession>
<keyword evidence="7 10" id="KW-1133">Transmembrane helix</keyword>
<dbReference type="InterPro" id="IPR003855">
    <property type="entry name" value="K+_transporter"/>
</dbReference>
<evidence type="ECO:0000256" key="7">
    <source>
        <dbReference type="ARBA" id="ARBA00022989"/>
    </source>
</evidence>
<feature type="transmembrane region" description="Helical" evidence="10">
    <location>
        <begin position="437"/>
        <end position="459"/>
    </location>
</feature>
<feature type="region of interest" description="Disordered" evidence="11">
    <location>
        <begin position="740"/>
        <end position="760"/>
    </location>
</feature>
<keyword evidence="9 10" id="KW-0472">Membrane</keyword>
<dbReference type="InterPro" id="IPR053951">
    <property type="entry name" value="K_trans_N"/>
</dbReference>
<dbReference type="Proteomes" id="UP001445335">
    <property type="component" value="Unassembled WGS sequence"/>
</dbReference>
<keyword evidence="4 10" id="KW-0633">Potassium transport</keyword>
<keyword evidence="3" id="KW-0813">Transport</keyword>
<feature type="transmembrane region" description="Helical" evidence="10">
    <location>
        <begin position="385"/>
        <end position="416"/>
    </location>
</feature>
<keyword evidence="5 10" id="KW-0812">Transmembrane</keyword>
<evidence type="ECO:0000256" key="5">
    <source>
        <dbReference type="ARBA" id="ARBA00022692"/>
    </source>
</evidence>
<feature type="transmembrane region" description="Helical" evidence="10">
    <location>
        <begin position="524"/>
        <end position="543"/>
    </location>
</feature>
<feature type="transmembrane region" description="Helical" evidence="10">
    <location>
        <begin position="338"/>
        <end position="360"/>
    </location>
</feature>
<feature type="transmembrane region" description="Helical" evidence="10">
    <location>
        <begin position="256"/>
        <end position="281"/>
    </location>
</feature>
<feature type="transmembrane region" description="Helical" evidence="10">
    <location>
        <begin position="465"/>
        <end position="487"/>
    </location>
</feature>
<keyword evidence="6 10" id="KW-0630">Potassium</keyword>
<sequence>MVLRPTFVAPEQDEEAGSGGGSSPAPSRHRVLDHVVSRTWAADADLTERQTAPQPGKLWDILRLSLAALGAVYGELPAPTSDIGASPLYVYSVVFYGVEGAPRPSSEAVLGATSMIIWILTWLLVLKYTFIVLHADDNGQGGAFALFSLLKRQAGLGTGGRTAALDRMLSQYSTGPRLIANKHTQSVLRTLVVIGVGMIMGDGVLTPSVSVLSSMEGLAVADPSNPHIQKGQPLIVGLSCAVITLLFLLQQFGTGAIGFLFSPILFTWLLFIFGIGVFNIIHWDWTILRAVNPRYWIMFLVSEGTSGWKLLGSIVLCITGAEALFADMGHFNRTALQISTMTMVYPCIMASYIGQGAYLLSVPDSVEAQPHNGTFWKSLPGGPGVFWPMFIVAFLATIVASQSLISAVFQIAYQAIAQGFFPRFHVYHTSRKHKGQVYIPVMNYVLYALCITVICTFKTTDALGAAYGVAVLADMLLTTHFMTLVLLTVWKLPLWVCALFYIAFAPIEATFWSSTLTKVPYGGWFSLCLAFINAALMLLWFWGSGRKSKFFDSVTLPLESFLRMGDTSDNQMSLTIAQQQATHCRTGANIKRARGVGIYYTNDITGVPPVMLQSVSRLPMVYEVNIFLTNRHLPIPEVLPGERLLVEQKGACGFYHVIARYGYVERVRQGSEFVAVLLDRVVGLLLKSLQERLAESTPLRTDLGLPDIFPVPDRDFQEKLPSMDSMRRRELELNASATNADRTSAMHRASTSMPLPEGVQVVPSDGRGSGFFETVEAETARDPRLLMHLQEVLRKFGALPSEAAARHPRVALLADELRIVQHARQHRSVVYVMGRTHARLSKASSLLELPRRYLLEMPFKVLTDFCAEDADVAFGVPEDSLLEVGLPYRL</sequence>
<evidence type="ECO:0000259" key="13">
    <source>
        <dbReference type="Pfam" id="PF22776"/>
    </source>
</evidence>
<comment type="caution">
    <text evidence="14">The sequence shown here is derived from an EMBL/GenBank/DDBJ whole genome shotgun (WGS) entry which is preliminary data.</text>
</comment>
<evidence type="ECO:0000256" key="11">
    <source>
        <dbReference type="SAM" id="MobiDB-lite"/>
    </source>
</evidence>
<dbReference type="Pfam" id="PF02705">
    <property type="entry name" value="K_trans"/>
    <property type="match status" value="1"/>
</dbReference>
<feature type="transmembrane region" description="Helical" evidence="10">
    <location>
        <begin position="231"/>
        <end position="249"/>
    </location>
</feature>
<evidence type="ECO:0000259" key="12">
    <source>
        <dbReference type="Pfam" id="PF02705"/>
    </source>
</evidence>
<comment type="similarity">
    <text evidence="2 10">Belongs to the HAK/KUP transporter (TC 2.A.72.3) family.</text>
</comment>
<feature type="transmembrane region" description="Helical" evidence="10">
    <location>
        <begin position="494"/>
        <end position="512"/>
    </location>
</feature>
<evidence type="ECO:0000256" key="10">
    <source>
        <dbReference type="RuleBase" id="RU321113"/>
    </source>
</evidence>
<dbReference type="Pfam" id="PF22776">
    <property type="entry name" value="K_trans_C"/>
    <property type="match status" value="1"/>
</dbReference>
<evidence type="ECO:0000256" key="4">
    <source>
        <dbReference type="ARBA" id="ARBA00022538"/>
    </source>
</evidence>
<feature type="region of interest" description="Disordered" evidence="11">
    <location>
        <begin position="1"/>
        <end position="29"/>
    </location>
</feature>
<dbReference type="GO" id="GO:0015079">
    <property type="term" value="F:potassium ion transmembrane transporter activity"/>
    <property type="evidence" value="ECO:0007669"/>
    <property type="project" value="UniProtKB-UniRule"/>
</dbReference>
<dbReference type="InterPro" id="IPR053952">
    <property type="entry name" value="K_trans_C"/>
</dbReference>
<dbReference type="AlphaFoldDB" id="A0AAW1QDJ4"/>
<proteinExistence type="inferred from homology"/>
<dbReference type="PANTHER" id="PTHR30540">
    <property type="entry name" value="OSMOTIC STRESS POTASSIUM TRANSPORTER"/>
    <property type="match status" value="1"/>
</dbReference>
<evidence type="ECO:0000256" key="6">
    <source>
        <dbReference type="ARBA" id="ARBA00022958"/>
    </source>
</evidence>
<dbReference type="NCBIfam" id="TIGR00794">
    <property type="entry name" value="kup"/>
    <property type="match status" value="1"/>
</dbReference>
<evidence type="ECO:0000256" key="1">
    <source>
        <dbReference type="ARBA" id="ARBA00004141"/>
    </source>
</evidence>
<comment type="function">
    <text evidence="10">Potassium transporter.</text>
</comment>
<evidence type="ECO:0000256" key="3">
    <source>
        <dbReference type="ARBA" id="ARBA00022448"/>
    </source>
</evidence>
<dbReference type="PANTHER" id="PTHR30540:SF83">
    <property type="entry name" value="K+ POTASSIUM TRANSPORTER"/>
    <property type="match status" value="1"/>
</dbReference>